<evidence type="ECO:0000313" key="1">
    <source>
        <dbReference type="EMBL" id="NYF38157.1"/>
    </source>
</evidence>
<dbReference type="EMBL" id="JACCCO010000001">
    <property type="protein sequence ID" value="NYF38157.1"/>
    <property type="molecule type" value="Genomic_DNA"/>
</dbReference>
<gene>
    <name evidence="1" type="ORF">HDA43_000316</name>
</gene>
<organism evidence="1 2">
    <name type="scientific">Streptosporangium sandarakinum</name>
    <dbReference type="NCBI Taxonomy" id="1260955"/>
    <lineage>
        <taxon>Bacteria</taxon>
        <taxon>Bacillati</taxon>
        <taxon>Actinomycetota</taxon>
        <taxon>Actinomycetes</taxon>
        <taxon>Streptosporangiales</taxon>
        <taxon>Streptosporangiaceae</taxon>
        <taxon>Streptosporangium</taxon>
    </lineage>
</organism>
<comment type="caution">
    <text evidence="1">The sequence shown here is derived from an EMBL/GenBank/DDBJ whole genome shotgun (WGS) entry which is preliminary data.</text>
</comment>
<protein>
    <submittedName>
        <fullName evidence="1">Uncharacterized protein</fullName>
    </submittedName>
</protein>
<dbReference type="RefSeq" id="WP_179817949.1">
    <property type="nucleotide sequence ID" value="NZ_CP192034.1"/>
</dbReference>
<dbReference type="Proteomes" id="UP000576393">
    <property type="component" value="Unassembled WGS sequence"/>
</dbReference>
<proteinExistence type="predicted"/>
<accession>A0A852ULM6</accession>
<sequence length="89" mass="9978">MLVQLTMRHIDGRPIPNSPVDGIRVLALLPEEWHKDLRQAAGDIVIRVRAEEEATSAQIRAEVVRILARPEVSHLELVTCRALSAGHRE</sequence>
<evidence type="ECO:0000313" key="2">
    <source>
        <dbReference type="Proteomes" id="UP000576393"/>
    </source>
</evidence>
<keyword evidence="2" id="KW-1185">Reference proteome</keyword>
<name>A0A852ULM6_9ACTN</name>
<reference evidence="1 2" key="1">
    <citation type="submission" date="2020-07" db="EMBL/GenBank/DDBJ databases">
        <title>Sequencing the genomes of 1000 actinobacteria strains.</title>
        <authorList>
            <person name="Klenk H.-P."/>
        </authorList>
    </citation>
    <scope>NUCLEOTIDE SEQUENCE [LARGE SCALE GENOMIC DNA]</scope>
    <source>
        <strain evidence="1 2">DSM 45763</strain>
    </source>
</reference>
<dbReference type="AlphaFoldDB" id="A0A852ULM6"/>